<dbReference type="InterPro" id="IPR025241">
    <property type="entry name" value="DUF4190"/>
</dbReference>
<protein>
    <submittedName>
        <fullName evidence="3">Putative YccA/Bax inhibitor family protein</fullName>
    </submittedName>
</protein>
<sequence>MSNADRLARDYFPARTPLPPVSGLAIASLILGLLTTLPALLALLIRSGGFLAVLLYLIVVGVPALIAVVLGHVALSTIKRAERRGRGMAVWGVALGYLALAAPLVAALLADGR</sequence>
<feature type="transmembrane region" description="Helical" evidence="1">
    <location>
        <begin position="51"/>
        <end position="75"/>
    </location>
</feature>
<name>A0A840XMQ6_9MICO</name>
<keyword evidence="4" id="KW-1185">Reference proteome</keyword>
<reference evidence="3 4" key="1">
    <citation type="submission" date="2020-08" db="EMBL/GenBank/DDBJ databases">
        <title>Sequencing the genomes of 1000 actinobacteria strains.</title>
        <authorList>
            <person name="Klenk H.-P."/>
        </authorList>
    </citation>
    <scope>NUCLEOTIDE SEQUENCE [LARGE SCALE GENOMIC DNA]</scope>
    <source>
        <strain evidence="3 4">DSM 23889</strain>
    </source>
</reference>
<evidence type="ECO:0000313" key="4">
    <source>
        <dbReference type="Proteomes" id="UP000552883"/>
    </source>
</evidence>
<keyword evidence="1" id="KW-1133">Transmembrane helix</keyword>
<accession>A0A840XMQ6</accession>
<dbReference type="Proteomes" id="UP000552883">
    <property type="component" value="Unassembled WGS sequence"/>
</dbReference>
<organism evidence="3 4">
    <name type="scientific">Microcella frigidaquae</name>
    <dbReference type="NCBI Taxonomy" id="424758"/>
    <lineage>
        <taxon>Bacteria</taxon>
        <taxon>Bacillati</taxon>
        <taxon>Actinomycetota</taxon>
        <taxon>Actinomycetes</taxon>
        <taxon>Micrococcales</taxon>
        <taxon>Microbacteriaceae</taxon>
        <taxon>Microcella</taxon>
    </lineage>
</organism>
<keyword evidence="1" id="KW-0472">Membrane</keyword>
<dbReference type="EMBL" id="JACHBS010000001">
    <property type="protein sequence ID" value="MBB5617189.1"/>
    <property type="molecule type" value="Genomic_DNA"/>
</dbReference>
<dbReference type="Pfam" id="PF13828">
    <property type="entry name" value="DUF4190"/>
    <property type="match status" value="1"/>
</dbReference>
<dbReference type="AlphaFoldDB" id="A0A840XMQ6"/>
<dbReference type="RefSeq" id="WP_165879025.1">
    <property type="nucleotide sequence ID" value="NZ_BAAANZ010000009.1"/>
</dbReference>
<feature type="transmembrane region" description="Helical" evidence="1">
    <location>
        <begin position="21"/>
        <end position="45"/>
    </location>
</feature>
<gene>
    <name evidence="3" type="ORF">BJ959_000685</name>
</gene>
<evidence type="ECO:0000256" key="1">
    <source>
        <dbReference type="SAM" id="Phobius"/>
    </source>
</evidence>
<feature type="domain" description="DUF4190" evidence="2">
    <location>
        <begin position="53"/>
        <end position="105"/>
    </location>
</feature>
<evidence type="ECO:0000313" key="3">
    <source>
        <dbReference type="EMBL" id="MBB5617189.1"/>
    </source>
</evidence>
<evidence type="ECO:0000259" key="2">
    <source>
        <dbReference type="Pfam" id="PF13828"/>
    </source>
</evidence>
<comment type="caution">
    <text evidence="3">The sequence shown here is derived from an EMBL/GenBank/DDBJ whole genome shotgun (WGS) entry which is preliminary data.</text>
</comment>
<feature type="transmembrane region" description="Helical" evidence="1">
    <location>
        <begin position="87"/>
        <end position="110"/>
    </location>
</feature>
<keyword evidence="1" id="KW-0812">Transmembrane</keyword>
<proteinExistence type="predicted"/>